<dbReference type="GeneID" id="11468436"/>
<dbReference type="GO" id="GO:0000775">
    <property type="term" value="C:chromosome, centromeric region"/>
    <property type="evidence" value="ECO:0007669"/>
    <property type="project" value="EnsemblFungi"/>
</dbReference>
<keyword evidence="1" id="KW-0479">Metal-binding</keyword>
<dbReference type="InterPro" id="IPR013083">
    <property type="entry name" value="Znf_RING/FYVE/PHD"/>
</dbReference>
<dbReference type="RefSeq" id="XP_003645211.1">
    <property type="nucleotide sequence ID" value="XM_003645163.1"/>
</dbReference>
<feature type="region of interest" description="Disordered" evidence="5">
    <location>
        <begin position="269"/>
        <end position="354"/>
    </location>
</feature>
<evidence type="ECO:0000313" key="7">
    <source>
        <dbReference type="EMBL" id="AET38394.1"/>
    </source>
</evidence>
<dbReference type="PROSITE" id="PS00518">
    <property type="entry name" value="ZF_RING_1"/>
    <property type="match status" value="1"/>
</dbReference>
<evidence type="ECO:0000259" key="6">
    <source>
        <dbReference type="PROSITE" id="PS50089"/>
    </source>
</evidence>
<dbReference type="GO" id="GO:0006511">
    <property type="term" value="P:ubiquitin-dependent protein catabolic process"/>
    <property type="evidence" value="ECO:0007669"/>
    <property type="project" value="EnsemblFungi"/>
</dbReference>
<accession>G8JNW9</accession>
<dbReference type="OMA" id="NSEMTDY"/>
<dbReference type="HOGENOM" id="CLU_037664_0_0_1"/>
<evidence type="ECO:0000256" key="1">
    <source>
        <dbReference type="ARBA" id="ARBA00022723"/>
    </source>
</evidence>
<keyword evidence="8" id="KW-1185">Reference proteome</keyword>
<dbReference type="InterPro" id="IPR017907">
    <property type="entry name" value="Znf_RING_CS"/>
</dbReference>
<dbReference type="Gene3D" id="3.30.40.10">
    <property type="entry name" value="Zinc/RING finger domain, C3HC4 (zinc finger)"/>
    <property type="match status" value="1"/>
</dbReference>
<evidence type="ECO:0000256" key="3">
    <source>
        <dbReference type="ARBA" id="ARBA00022833"/>
    </source>
</evidence>
<protein>
    <recommendedName>
        <fullName evidence="6">RING-type domain-containing protein</fullName>
    </recommendedName>
</protein>
<proteinExistence type="predicted"/>
<dbReference type="eggNOG" id="KOG2177">
    <property type="taxonomic scope" value="Eukaryota"/>
</dbReference>
<gene>
    <name evidence="7" type="ordered locus">Ecym_2684</name>
</gene>
<evidence type="ECO:0000256" key="4">
    <source>
        <dbReference type="PROSITE-ProRule" id="PRU00175"/>
    </source>
</evidence>
<feature type="compositionally biased region" description="Basic and acidic residues" evidence="5">
    <location>
        <begin position="323"/>
        <end position="342"/>
    </location>
</feature>
<dbReference type="AlphaFoldDB" id="G8JNW9"/>
<keyword evidence="2 4" id="KW-0863">Zinc-finger</keyword>
<dbReference type="Pfam" id="PF00097">
    <property type="entry name" value="zf-C3HC4"/>
    <property type="match status" value="1"/>
</dbReference>
<dbReference type="GO" id="GO:0008270">
    <property type="term" value="F:zinc ion binding"/>
    <property type="evidence" value="ECO:0007669"/>
    <property type="project" value="UniProtKB-KW"/>
</dbReference>
<dbReference type="OrthoDB" id="6105938at2759"/>
<feature type="domain" description="RING-type" evidence="6">
    <location>
        <begin position="5"/>
        <end position="36"/>
    </location>
</feature>
<reference evidence="8" key="1">
    <citation type="journal article" date="2012" name="G3 (Bethesda)">
        <title>Pichia sorbitophila, an interspecies yeast hybrid reveals early steps of genome resolution following polyploidization.</title>
        <authorList>
            <person name="Leh Louis V."/>
            <person name="Despons L."/>
            <person name="Friedrich A."/>
            <person name="Martin T."/>
            <person name="Durrens P."/>
            <person name="Casaregola S."/>
            <person name="Neuveglise C."/>
            <person name="Fairhead C."/>
            <person name="Marck C."/>
            <person name="Cruz J.A."/>
            <person name="Straub M.L."/>
            <person name="Kugler V."/>
            <person name="Sacerdot C."/>
            <person name="Uzunov Z."/>
            <person name="Thierry A."/>
            <person name="Weiss S."/>
            <person name="Bleykasten C."/>
            <person name="De Montigny J."/>
            <person name="Jacques N."/>
            <person name="Jung P."/>
            <person name="Lemaire M."/>
            <person name="Mallet S."/>
            <person name="Morel G."/>
            <person name="Richard G.F."/>
            <person name="Sarkar A."/>
            <person name="Savel G."/>
            <person name="Schacherer J."/>
            <person name="Seret M.L."/>
            <person name="Talla E."/>
            <person name="Samson G."/>
            <person name="Jubin C."/>
            <person name="Poulain J."/>
            <person name="Vacherie B."/>
            <person name="Barbe V."/>
            <person name="Pelletier E."/>
            <person name="Sherman D.J."/>
            <person name="Westhof E."/>
            <person name="Weissenbach J."/>
            <person name="Baret P.V."/>
            <person name="Wincker P."/>
            <person name="Gaillardin C."/>
            <person name="Dujon B."/>
            <person name="Souciet J.L."/>
        </authorList>
    </citation>
    <scope>NUCLEOTIDE SEQUENCE [LARGE SCALE GENOMIC DNA]</scope>
    <source>
        <strain evidence="8">CBS 270.75 / DBVPG 7215 / KCTC 17166 / NRRL Y-17582</strain>
    </source>
</reference>
<dbReference type="KEGG" id="erc:Ecym_2684"/>
<dbReference type="InParanoid" id="G8JNW9"/>
<evidence type="ECO:0000313" key="8">
    <source>
        <dbReference type="Proteomes" id="UP000006790"/>
    </source>
</evidence>
<dbReference type="EMBL" id="CP002498">
    <property type="protein sequence ID" value="AET38394.1"/>
    <property type="molecule type" value="Genomic_DNA"/>
</dbReference>
<sequence length="386" mass="43774">MYVPVMTSCGHNYCYYCISNWLNNNNATELNCPQCRTTIGAMPALNVSLLQTLESLIDVLDKGDPEVASLLAAKEESMNEYKSDVAKNGLYRNVFDNTAVAVVDDDDGVARCSNCHWEVEGSVCPHCHARMRGGVEEHTFNSDEYSDSELEGLEQNLDEYRVRSAEIIEELDSVVGDSDESLAEALDRRFPTRQPRDFLHDEVTNLSDEYYDENKYYRHSSRITSTSEDEEFDSEMDGFIVNDEDDRCDSDEQTDEEFNDVLVRSGSIIRRHGVHKTQNTTGSSGSSDSTDSSNSEIEVIPSTHVNPLEEVSLSITDDEEELRDNRTSSDSHNSDFYEHNDGDGFVSGDSLDDSRIIEIRQHTRKARKKQHAFRKRKFMVLESDDE</sequence>
<dbReference type="InterPro" id="IPR001841">
    <property type="entry name" value="Znf_RING"/>
</dbReference>
<keyword evidence="3" id="KW-0862">Zinc</keyword>
<evidence type="ECO:0000256" key="5">
    <source>
        <dbReference type="SAM" id="MobiDB-lite"/>
    </source>
</evidence>
<evidence type="ECO:0000256" key="2">
    <source>
        <dbReference type="ARBA" id="ARBA00022771"/>
    </source>
</evidence>
<dbReference type="FunCoup" id="G8JNW9">
    <property type="interactions" value="292"/>
</dbReference>
<dbReference type="GO" id="GO:0004842">
    <property type="term" value="F:ubiquitin-protein transferase activity"/>
    <property type="evidence" value="ECO:0007669"/>
    <property type="project" value="EnsemblFungi"/>
</dbReference>
<dbReference type="InterPro" id="IPR018957">
    <property type="entry name" value="Znf_C3HC4_RING-type"/>
</dbReference>
<dbReference type="PROSITE" id="PS50089">
    <property type="entry name" value="ZF_RING_2"/>
    <property type="match status" value="1"/>
</dbReference>
<organism evidence="7 8">
    <name type="scientific">Eremothecium cymbalariae (strain CBS 270.75 / DBVPG 7215 / KCTC 17166 / NRRL Y-17582)</name>
    <name type="common">Yeast</name>
    <dbReference type="NCBI Taxonomy" id="931890"/>
    <lineage>
        <taxon>Eukaryota</taxon>
        <taxon>Fungi</taxon>
        <taxon>Dikarya</taxon>
        <taxon>Ascomycota</taxon>
        <taxon>Saccharomycotina</taxon>
        <taxon>Saccharomycetes</taxon>
        <taxon>Saccharomycetales</taxon>
        <taxon>Saccharomycetaceae</taxon>
        <taxon>Eremothecium</taxon>
    </lineage>
</organism>
<feature type="compositionally biased region" description="Low complexity" evidence="5">
    <location>
        <begin position="279"/>
        <end position="295"/>
    </location>
</feature>
<dbReference type="Proteomes" id="UP000006790">
    <property type="component" value="Chromosome 2"/>
</dbReference>
<name>G8JNW9_ERECY</name>
<dbReference type="STRING" id="931890.G8JNW9"/>
<dbReference type="SUPFAM" id="SSF57850">
    <property type="entry name" value="RING/U-box"/>
    <property type="match status" value="1"/>
</dbReference>